<dbReference type="PRINTS" id="PR00313">
    <property type="entry name" value="CABNDNGRPT"/>
</dbReference>
<dbReference type="EMBL" id="JAAAXJ010000010">
    <property type="protein sequence ID" value="NBJ26056.1"/>
    <property type="molecule type" value="Genomic_DNA"/>
</dbReference>
<protein>
    <recommendedName>
        <fullName evidence="5">Calcium-binding protein</fullName>
    </recommendedName>
</protein>
<evidence type="ECO:0000313" key="4">
    <source>
        <dbReference type="Proteomes" id="UP000818323"/>
    </source>
</evidence>
<dbReference type="PANTHER" id="PTHR38340">
    <property type="entry name" value="S-LAYER PROTEIN"/>
    <property type="match status" value="1"/>
</dbReference>
<dbReference type="PANTHER" id="PTHR38340:SF1">
    <property type="entry name" value="S-LAYER PROTEIN"/>
    <property type="match status" value="1"/>
</dbReference>
<dbReference type="InterPro" id="IPR018511">
    <property type="entry name" value="Hemolysin-typ_Ca-bd_CS"/>
</dbReference>
<evidence type="ECO:0000256" key="1">
    <source>
        <dbReference type="ARBA" id="ARBA00004613"/>
    </source>
</evidence>
<accession>A0ABW9Z087</accession>
<reference evidence="3 4" key="1">
    <citation type="submission" date="2020-01" db="EMBL/GenBank/DDBJ databases">
        <title>Microvirga sp. nov., an arsenate reduction bacterium isolated from Tibet hotspring sediments.</title>
        <authorList>
            <person name="Yuan C.-G."/>
        </authorList>
    </citation>
    <scope>NUCLEOTIDE SEQUENCE [LARGE SCALE GENOMIC DNA]</scope>
    <source>
        <strain evidence="3 4">SYSU G3D203</strain>
    </source>
</reference>
<proteinExistence type="predicted"/>
<evidence type="ECO:0000256" key="2">
    <source>
        <dbReference type="ARBA" id="ARBA00022525"/>
    </source>
</evidence>
<dbReference type="PROSITE" id="PS00330">
    <property type="entry name" value="HEMOLYSIN_CALCIUM"/>
    <property type="match status" value="1"/>
</dbReference>
<dbReference type="InterPro" id="IPR011049">
    <property type="entry name" value="Serralysin-like_metalloprot_C"/>
</dbReference>
<evidence type="ECO:0000313" key="3">
    <source>
        <dbReference type="EMBL" id="NBJ26056.1"/>
    </source>
</evidence>
<sequence length="339" mass="36761">MPTVIAIEAKPLDFYGFYSGFVHLYLVKTTTDSAGRVISEKVIRGSLENDGDLGTLANVDLASSPDRRGSDTPQERHRTVLDLDGRNANDVWKVMVQHAVDINRADLRYSFDIFREAPGGDLNSNSVVASVIHSVGIDWTKSLPTGVSRSEAPLYGQLQYMAVNDTLSGTASQDRIWGGIGNDLINGGQQNDSLYGEAGNDRLYGSSGSDYLSGGVGDDRLYGAWGNDIFRGGSGKDAFVFYTNPSGTTNIDTIRDFSVVNDTIWLENKVFTALGAAGRLASTAFWTGDQAHDETDRIIYDRDDGVLYYDSDGIGATQQVAFAKLSTGLNMTRSDFLIV</sequence>
<dbReference type="InterPro" id="IPR050557">
    <property type="entry name" value="RTX_toxin/Mannuronan_C5-epim"/>
</dbReference>
<dbReference type="InterPro" id="IPR001343">
    <property type="entry name" value="Hemolysn_Ca-bd"/>
</dbReference>
<dbReference type="SUPFAM" id="SSF51120">
    <property type="entry name" value="beta-Roll"/>
    <property type="match status" value="1"/>
</dbReference>
<dbReference type="RefSeq" id="WP_161724177.1">
    <property type="nucleotide sequence ID" value="NZ_JAAAXI010000012.1"/>
</dbReference>
<comment type="caution">
    <text evidence="3">The sequence shown here is derived from an EMBL/GenBank/DDBJ whole genome shotgun (WGS) entry which is preliminary data.</text>
</comment>
<dbReference type="Proteomes" id="UP000818323">
    <property type="component" value="Unassembled WGS sequence"/>
</dbReference>
<organism evidence="3 4">
    <name type="scientific">Microvirga arsenatis</name>
    <dbReference type="NCBI Taxonomy" id="2692265"/>
    <lineage>
        <taxon>Bacteria</taxon>
        <taxon>Pseudomonadati</taxon>
        <taxon>Pseudomonadota</taxon>
        <taxon>Alphaproteobacteria</taxon>
        <taxon>Hyphomicrobiales</taxon>
        <taxon>Methylobacteriaceae</taxon>
        <taxon>Microvirga</taxon>
    </lineage>
</organism>
<name>A0ABW9Z087_9HYPH</name>
<comment type="subcellular location">
    <subcellularLocation>
        <location evidence="1">Secreted</location>
    </subcellularLocation>
</comment>
<gene>
    <name evidence="3" type="ORF">GR303_17030</name>
</gene>
<evidence type="ECO:0008006" key="5">
    <source>
        <dbReference type="Google" id="ProtNLM"/>
    </source>
</evidence>
<dbReference type="Gene3D" id="2.150.10.10">
    <property type="entry name" value="Serralysin-like metalloprotease, C-terminal"/>
    <property type="match status" value="2"/>
</dbReference>
<keyword evidence="2" id="KW-0964">Secreted</keyword>
<dbReference type="Pfam" id="PF00353">
    <property type="entry name" value="HemolysinCabind"/>
    <property type="match status" value="1"/>
</dbReference>
<keyword evidence="4" id="KW-1185">Reference proteome</keyword>